<dbReference type="HOGENOM" id="CLU_2406616_0_0_6"/>
<comment type="caution">
    <text evidence="2">The sequence shown here is derived from an EMBL/GenBank/DDBJ whole genome shotgun (WGS) entry which is preliminary data.</text>
</comment>
<evidence type="ECO:0000256" key="1">
    <source>
        <dbReference type="SAM" id="MobiDB-lite"/>
    </source>
</evidence>
<evidence type="ECO:0008006" key="4">
    <source>
        <dbReference type="Google" id="ProtNLM"/>
    </source>
</evidence>
<gene>
    <name evidence="2" type="ORF">F960_00293</name>
</gene>
<protein>
    <recommendedName>
        <fullName evidence="4">Conjugal transfer protein TraC</fullName>
    </recommendedName>
</protein>
<dbReference type="AlphaFoldDB" id="N8YFM1"/>
<dbReference type="PATRIC" id="fig|1120926.3.peg.272"/>
<sequence length="92" mass="10179">MARKPLNQKKSEALAKLEAAKAEIEKIEKAEAERVGRLAIRAGLTELDIKDSDLLDAFKELAARFQQKNEAVNTPQNTTTHSTFTTGHSTNE</sequence>
<dbReference type="InterPro" id="IPR012930">
    <property type="entry name" value="TraC"/>
</dbReference>
<reference evidence="2 3" key="1">
    <citation type="submission" date="2013-02" db="EMBL/GenBank/DDBJ databases">
        <title>The Genome Sequence of Acinetobacter gerneri CIP 107464.</title>
        <authorList>
            <consortium name="The Broad Institute Genome Sequencing Platform"/>
            <consortium name="The Broad Institute Genome Sequencing Center for Infectious Disease"/>
            <person name="Cerqueira G."/>
            <person name="Feldgarden M."/>
            <person name="Courvalin P."/>
            <person name="Perichon B."/>
            <person name="Grillot-Courvalin C."/>
            <person name="Clermont D."/>
            <person name="Rocha E."/>
            <person name="Yoon E.-J."/>
            <person name="Nemec A."/>
            <person name="Walker B."/>
            <person name="Young S.K."/>
            <person name="Zeng Q."/>
            <person name="Gargeya S."/>
            <person name="Fitzgerald M."/>
            <person name="Haas B."/>
            <person name="Abouelleil A."/>
            <person name="Alvarado L."/>
            <person name="Arachchi H.M."/>
            <person name="Berlin A.M."/>
            <person name="Chapman S.B."/>
            <person name="Dewar J."/>
            <person name="Goldberg J."/>
            <person name="Griggs A."/>
            <person name="Gujja S."/>
            <person name="Hansen M."/>
            <person name="Howarth C."/>
            <person name="Imamovic A."/>
            <person name="Larimer J."/>
            <person name="McCowan C."/>
            <person name="Murphy C."/>
            <person name="Neiman D."/>
            <person name="Pearson M."/>
            <person name="Priest M."/>
            <person name="Roberts A."/>
            <person name="Saif S."/>
            <person name="Shea T."/>
            <person name="Sisk P."/>
            <person name="Sykes S."/>
            <person name="Wortman J."/>
            <person name="Nusbaum C."/>
            <person name="Birren B."/>
        </authorList>
    </citation>
    <scope>NUCLEOTIDE SEQUENCE [LARGE SCALE GENOMIC DNA]</scope>
    <source>
        <strain evidence="2 3">CIP 107464</strain>
    </source>
</reference>
<dbReference type="EMBL" id="APPN01000021">
    <property type="protein sequence ID" value="ENV35486.1"/>
    <property type="molecule type" value="Genomic_DNA"/>
</dbReference>
<evidence type="ECO:0000313" key="2">
    <source>
        <dbReference type="EMBL" id="ENV35486.1"/>
    </source>
</evidence>
<dbReference type="Pfam" id="PF07820">
    <property type="entry name" value="TraC"/>
    <property type="match status" value="1"/>
</dbReference>
<dbReference type="GeneID" id="84211848"/>
<accession>N8YFM1</accession>
<name>N8YFM1_9GAMM</name>
<dbReference type="RefSeq" id="WP_004845055.1">
    <property type="nucleotide sequence ID" value="NZ_ASYY01000063.1"/>
</dbReference>
<evidence type="ECO:0000313" key="3">
    <source>
        <dbReference type="Proteomes" id="UP000013117"/>
    </source>
</evidence>
<feature type="compositionally biased region" description="Low complexity" evidence="1">
    <location>
        <begin position="78"/>
        <end position="92"/>
    </location>
</feature>
<keyword evidence="3" id="KW-1185">Reference proteome</keyword>
<dbReference type="Proteomes" id="UP000013117">
    <property type="component" value="Unassembled WGS sequence"/>
</dbReference>
<feature type="region of interest" description="Disordered" evidence="1">
    <location>
        <begin position="69"/>
        <end position="92"/>
    </location>
</feature>
<dbReference type="STRING" id="202952.GCA_000747725_00371"/>
<proteinExistence type="predicted"/>
<organism evidence="2 3">
    <name type="scientific">Acinetobacter gerneri DSM 14967 = CIP 107464 = MTCC 9824</name>
    <dbReference type="NCBI Taxonomy" id="1120926"/>
    <lineage>
        <taxon>Bacteria</taxon>
        <taxon>Pseudomonadati</taxon>
        <taxon>Pseudomonadota</taxon>
        <taxon>Gammaproteobacteria</taxon>
        <taxon>Moraxellales</taxon>
        <taxon>Moraxellaceae</taxon>
        <taxon>Acinetobacter</taxon>
    </lineage>
</organism>